<dbReference type="EMBL" id="LGST01000013">
    <property type="protein sequence ID" value="KNE01346.1"/>
    <property type="molecule type" value="Genomic_DNA"/>
</dbReference>
<evidence type="ECO:0000256" key="1">
    <source>
        <dbReference type="SAM" id="Phobius"/>
    </source>
</evidence>
<keyword evidence="1" id="KW-1133">Transmembrane helix</keyword>
<comment type="caution">
    <text evidence="2">The sequence shown here is derived from an EMBL/GenBank/DDBJ whole genome shotgun (WGS) entry which is preliminary data.</text>
</comment>
<proteinExistence type="predicted"/>
<protein>
    <submittedName>
        <fullName evidence="2">Uncharacterized protein</fullName>
    </submittedName>
</protein>
<keyword evidence="1" id="KW-0812">Transmembrane</keyword>
<dbReference type="AlphaFoldDB" id="A0A0L0P5M1"/>
<organism evidence="2 3">
    <name type="scientific">Candidozyma auris</name>
    <name type="common">Yeast</name>
    <name type="synonym">Candida auris</name>
    <dbReference type="NCBI Taxonomy" id="498019"/>
    <lineage>
        <taxon>Eukaryota</taxon>
        <taxon>Fungi</taxon>
        <taxon>Dikarya</taxon>
        <taxon>Ascomycota</taxon>
        <taxon>Saccharomycotina</taxon>
        <taxon>Pichiomycetes</taxon>
        <taxon>Metschnikowiaceae</taxon>
        <taxon>Candidozyma</taxon>
    </lineage>
</organism>
<dbReference type="VEuPathDB" id="FungiDB:QG37_01656"/>
<keyword evidence="1" id="KW-0472">Membrane</keyword>
<evidence type="ECO:0000313" key="2">
    <source>
        <dbReference type="EMBL" id="KNE01346.1"/>
    </source>
</evidence>
<name>A0A0L0P5M1_CANAR</name>
<reference evidence="3" key="1">
    <citation type="journal article" date="2015" name="BMC Genomics">
        <title>Draft genome of a commonly misdiagnosed multidrug resistant pathogen Candida auris.</title>
        <authorList>
            <person name="Chatterjee S."/>
            <person name="Alampalli S.V."/>
            <person name="Nageshan R.K."/>
            <person name="Chettiar S.T."/>
            <person name="Joshi S."/>
            <person name="Tatu U.S."/>
        </authorList>
    </citation>
    <scope>NUCLEOTIDE SEQUENCE [LARGE SCALE GENOMIC DNA]</scope>
    <source>
        <strain evidence="3">6684</strain>
    </source>
</reference>
<evidence type="ECO:0000313" key="3">
    <source>
        <dbReference type="Proteomes" id="UP000037122"/>
    </source>
</evidence>
<sequence>MAANMKQAADTNINRGGSPQIFGLFFFFFLPYSVSFLHWKLFPRYPIPNPQAWIEHWQM</sequence>
<accession>A0A0L0P5M1</accession>
<dbReference type="Proteomes" id="UP000037122">
    <property type="component" value="Unassembled WGS sequence"/>
</dbReference>
<feature type="transmembrane region" description="Helical" evidence="1">
    <location>
        <begin position="21"/>
        <end position="39"/>
    </location>
</feature>
<gene>
    <name evidence="2" type="ORF">QG37_01656</name>
</gene>